<keyword evidence="8" id="KW-1185">Reference proteome</keyword>
<dbReference type="InterPro" id="IPR051843">
    <property type="entry name" value="CPA1_transporter"/>
</dbReference>
<evidence type="ECO:0000259" key="7">
    <source>
        <dbReference type="Pfam" id="PF00999"/>
    </source>
</evidence>
<comment type="similarity">
    <text evidence="2">Belongs to the monovalent cation:proton antiporter 1 (CPA1) transporter (TC 2.A.36) family.</text>
</comment>
<feature type="transmembrane region" description="Helical" evidence="6">
    <location>
        <begin position="172"/>
        <end position="197"/>
    </location>
</feature>
<feature type="transmembrane region" description="Helical" evidence="6">
    <location>
        <begin position="427"/>
        <end position="450"/>
    </location>
</feature>
<dbReference type="InterPro" id="IPR006153">
    <property type="entry name" value="Cation/H_exchanger_TM"/>
</dbReference>
<keyword evidence="3 6" id="KW-0812">Transmembrane</keyword>
<dbReference type="GO" id="GO:0016020">
    <property type="term" value="C:membrane"/>
    <property type="evidence" value="ECO:0007669"/>
    <property type="project" value="UniProtKB-SubCell"/>
</dbReference>
<dbReference type="PANTHER" id="PTHR31102:SF18">
    <property type="entry name" value="CATION_H+ EXCHANGER DOMAIN-CONTAINING PROTEIN"/>
    <property type="match status" value="1"/>
</dbReference>
<feature type="transmembrane region" description="Helical" evidence="6">
    <location>
        <begin position="320"/>
        <end position="346"/>
    </location>
</feature>
<name>A0A7I4XUU6_HAECO</name>
<protein>
    <submittedName>
        <fullName evidence="9">Na_H_Exchanger domain-containing protein</fullName>
    </submittedName>
</protein>
<feature type="transmembrane region" description="Helical" evidence="6">
    <location>
        <begin position="141"/>
        <end position="160"/>
    </location>
</feature>
<evidence type="ECO:0000256" key="5">
    <source>
        <dbReference type="ARBA" id="ARBA00023136"/>
    </source>
</evidence>
<feature type="transmembrane region" description="Helical" evidence="6">
    <location>
        <begin position="462"/>
        <end position="482"/>
    </location>
</feature>
<reference evidence="9" key="1">
    <citation type="submission" date="2020-12" db="UniProtKB">
        <authorList>
            <consortium name="WormBaseParasite"/>
        </authorList>
    </citation>
    <scope>IDENTIFICATION</scope>
    <source>
        <strain evidence="9">MHco3</strain>
    </source>
</reference>
<feature type="transmembrane region" description="Helical" evidence="6">
    <location>
        <begin position="203"/>
        <end position="224"/>
    </location>
</feature>
<feature type="transmembrane region" description="Helical" evidence="6">
    <location>
        <begin position="280"/>
        <end position="299"/>
    </location>
</feature>
<evidence type="ECO:0000256" key="1">
    <source>
        <dbReference type="ARBA" id="ARBA00004141"/>
    </source>
</evidence>
<dbReference type="OrthoDB" id="423807at2759"/>
<feature type="transmembrane region" description="Helical" evidence="6">
    <location>
        <begin position="90"/>
        <end position="109"/>
    </location>
</feature>
<feature type="transmembrane region" description="Helical" evidence="6">
    <location>
        <begin position="366"/>
        <end position="385"/>
    </location>
</feature>
<dbReference type="Pfam" id="PF00999">
    <property type="entry name" value="Na_H_Exchanger"/>
    <property type="match status" value="1"/>
</dbReference>
<dbReference type="WBParaSite" id="HCON_00009440-00001">
    <property type="protein sequence ID" value="HCON_00009440-00001"/>
    <property type="gene ID" value="HCON_00009440"/>
</dbReference>
<evidence type="ECO:0000256" key="6">
    <source>
        <dbReference type="SAM" id="Phobius"/>
    </source>
</evidence>
<keyword evidence="4 6" id="KW-1133">Transmembrane helix</keyword>
<dbReference type="GO" id="GO:0015297">
    <property type="term" value="F:antiporter activity"/>
    <property type="evidence" value="ECO:0007669"/>
    <property type="project" value="InterPro"/>
</dbReference>
<feature type="domain" description="Cation/H+ exchanger transmembrane" evidence="7">
    <location>
        <begin position="101"/>
        <end position="477"/>
    </location>
</feature>
<evidence type="ECO:0000313" key="8">
    <source>
        <dbReference type="Proteomes" id="UP000025227"/>
    </source>
</evidence>
<dbReference type="Gene3D" id="1.20.1530.20">
    <property type="match status" value="1"/>
</dbReference>
<dbReference type="Proteomes" id="UP000025227">
    <property type="component" value="Unplaced"/>
</dbReference>
<sequence length="536" mass="59130">FAEAWRISARKSKVIPFRYFRSMDHRYGDLIRQSLRNFILSPQVNLVVTFSILFLSIYVSLAAIVGRHLFHPYSNSTFTTESTMDEMVSSTFSVFFFWAASIIAGYFVTIFKLPSLFGALCVGIFIANVPQLSNLIYLNEYWHYIIRKLCLVCIIIRWGLGINGSYIKENPIYPLALGVLSAAAEAAAIAIVSVLFFKVPIEFGVICGFLLATVSPAVCGPVMLKLQRQNRGTDKNIPSFVPAACCFDNTFSIIVVTMVSAITFTDESKFSTLVKQMGEMILSTILGISMGCVLWYFPLPSQKSSNSIRTLLIIFLSTGIIIGMTAVNHGFPGVVACLVLCFVAPLRWRTDNPKKLAPVANFFAKTWFYVASPLLFSLVGTFLDFTKISVQAVYVGLILVVVGTLARLASGFAIVACSPLNLGEQFIVVWSLVPKATVQAALGPNLFVLAEERCRFKDEASFVVISCIIAVLITAPIGSFVLDFSAPILIRKKITNQIVPNEIDHEKKIVGSMRSENNKFGRVRTVSLQIGIGDDR</sequence>
<feature type="transmembrane region" description="Helical" evidence="6">
    <location>
        <begin position="392"/>
        <end position="415"/>
    </location>
</feature>
<comment type="subcellular location">
    <subcellularLocation>
        <location evidence="1">Membrane</location>
        <topology evidence="1">Multi-pass membrane protein</topology>
    </subcellularLocation>
</comment>
<feature type="transmembrane region" description="Helical" evidence="6">
    <location>
        <begin position="236"/>
        <end position="260"/>
    </location>
</feature>
<evidence type="ECO:0000256" key="2">
    <source>
        <dbReference type="ARBA" id="ARBA00007367"/>
    </source>
</evidence>
<feature type="transmembrane region" description="Helical" evidence="6">
    <location>
        <begin position="44"/>
        <end position="70"/>
    </location>
</feature>
<dbReference type="AlphaFoldDB" id="A0A7I4XUU6"/>
<organism evidence="8 9">
    <name type="scientific">Haemonchus contortus</name>
    <name type="common">Barber pole worm</name>
    <dbReference type="NCBI Taxonomy" id="6289"/>
    <lineage>
        <taxon>Eukaryota</taxon>
        <taxon>Metazoa</taxon>
        <taxon>Ecdysozoa</taxon>
        <taxon>Nematoda</taxon>
        <taxon>Chromadorea</taxon>
        <taxon>Rhabditida</taxon>
        <taxon>Rhabditina</taxon>
        <taxon>Rhabditomorpha</taxon>
        <taxon>Strongyloidea</taxon>
        <taxon>Trichostrongylidae</taxon>
        <taxon>Haemonchus</taxon>
    </lineage>
</organism>
<evidence type="ECO:0000256" key="4">
    <source>
        <dbReference type="ARBA" id="ARBA00022989"/>
    </source>
</evidence>
<proteinExistence type="inferred from homology"/>
<evidence type="ECO:0000313" key="9">
    <source>
        <dbReference type="WBParaSite" id="HCON_00009440-00001"/>
    </source>
</evidence>
<dbReference type="PANTHER" id="PTHR31102">
    <property type="match status" value="1"/>
</dbReference>
<keyword evidence="5 6" id="KW-0472">Membrane</keyword>
<evidence type="ECO:0000256" key="3">
    <source>
        <dbReference type="ARBA" id="ARBA00022692"/>
    </source>
</evidence>
<feature type="transmembrane region" description="Helical" evidence="6">
    <location>
        <begin position="116"/>
        <end position="135"/>
    </location>
</feature>
<dbReference type="InterPro" id="IPR038770">
    <property type="entry name" value="Na+/solute_symporter_sf"/>
</dbReference>
<dbReference type="OMA" id="RWGISIN"/>
<dbReference type="GO" id="GO:1902600">
    <property type="term" value="P:proton transmembrane transport"/>
    <property type="evidence" value="ECO:0007669"/>
    <property type="project" value="InterPro"/>
</dbReference>
<accession>A0A7I4XUU6</accession>